<evidence type="ECO:0000313" key="1">
    <source>
        <dbReference type="EMBL" id="GAA5228575.1"/>
    </source>
</evidence>
<dbReference type="Proteomes" id="UP001501257">
    <property type="component" value="Unassembled WGS sequence"/>
</dbReference>
<reference evidence="2" key="1">
    <citation type="journal article" date="2019" name="Int. J. Syst. Evol. Microbiol.">
        <title>The Global Catalogue of Microorganisms (GCM) 10K type strain sequencing project: providing services to taxonomists for standard genome sequencing and annotation.</title>
        <authorList>
            <consortium name="The Broad Institute Genomics Platform"/>
            <consortium name="The Broad Institute Genome Sequencing Center for Infectious Disease"/>
            <person name="Wu L."/>
            <person name="Ma J."/>
        </authorList>
    </citation>
    <scope>NUCLEOTIDE SEQUENCE [LARGE SCALE GENOMIC DNA]</scope>
    <source>
        <strain evidence="2">JCM 18952</strain>
    </source>
</reference>
<keyword evidence="2" id="KW-1185">Reference proteome</keyword>
<sequence length="231" mass="26812">MSLYSFHLANMPLLKAFGGLLRPPKALGLRHMEVLAGMQLGAAVISPHRMQVRRMAVFAQWEAEAALVDFLAQHPFGRKLSEGWHVRLEFLRRWGEVRDMVLFPEGEERLELNEPVVAVTLARMRLFEMPRFIHWGRPVERQIRDHPEAILAMAAIRLPRTVSTFSIWTSTRAMTGMVFGRDDGEAARRHTEAMTERDRRDFHHEFTTLRFRPLSEHGSWEGRSDYVPWSA</sequence>
<dbReference type="EMBL" id="BAABLK010000082">
    <property type="protein sequence ID" value="GAA5228575.1"/>
    <property type="molecule type" value="Genomic_DNA"/>
</dbReference>
<organism evidence="1 2">
    <name type="scientific">Paeniglutamicibacter antarcticus</name>
    <dbReference type="NCBI Taxonomy" id="494023"/>
    <lineage>
        <taxon>Bacteria</taxon>
        <taxon>Bacillati</taxon>
        <taxon>Actinomycetota</taxon>
        <taxon>Actinomycetes</taxon>
        <taxon>Micrococcales</taxon>
        <taxon>Micrococcaceae</taxon>
        <taxon>Paeniglutamicibacter</taxon>
    </lineage>
</organism>
<evidence type="ECO:0000313" key="2">
    <source>
        <dbReference type="Proteomes" id="UP001501257"/>
    </source>
</evidence>
<comment type="caution">
    <text evidence="1">The sequence shown here is derived from an EMBL/GenBank/DDBJ whole genome shotgun (WGS) entry which is preliminary data.</text>
</comment>
<proteinExistence type="predicted"/>
<dbReference type="InterPro" id="IPR049574">
    <property type="entry name" value="CrtA-like"/>
</dbReference>
<accession>A0ABP9TT51</accession>
<dbReference type="CDD" id="cd21650">
    <property type="entry name" value="CrtA-like"/>
    <property type="match status" value="1"/>
</dbReference>
<gene>
    <name evidence="1" type="ORF">GCM10025778_31130</name>
</gene>
<protein>
    <recommendedName>
        <fullName evidence="3">Spheroidene monooxygenase</fullName>
    </recommendedName>
</protein>
<evidence type="ECO:0008006" key="3">
    <source>
        <dbReference type="Google" id="ProtNLM"/>
    </source>
</evidence>
<name>A0ABP9TT51_9MICC</name>